<feature type="coiled-coil region" evidence="1">
    <location>
        <begin position="159"/>
        <end position="186"/>
    </location>
</feature>
<dbReference type="PATRIC" id="fig|182217.3.peg.551"/>
<keyword evidence="1" id="KW-0175">Coiled coil</keyword>
<accession>I0ELI8</accession>
<dbReference type="SUPFAM" id="SSF52540">
    <property type="entry name" value="P-loop containing nucleoside triphosphate hydrolases"/>
    <property type="match status" value="1"/>
</dbReference>
<dbReference type="KEGG" id="hce:HCW_02630"/>
<keyword evidence="2" id="KW-0548">Nucleotidyltransferase</keyword>
<dbReference type="NCBIfam" id="NF006296">
    <property type="entry name" value="PRK08485.1"/>
    <property type="match status" value="1"/>
</dbReference>
<dbReference type="GO" id="GO:0003887">
    <property type="term" value="F:DNA-directed DNA polymerase activity"/>
    <property type="evidence" value="ECO:0007669"/>
    <property type="project" value="UniProtKB-EC"/>
</dbReference>
<sequence>MKNLNRLIYTNDIEESLEEEASLFENCTKFYTEIYEKDKNTTIKTFNKDFRIEHAKEVIAKASLTHSKLNAFLIGAPSYGIEAQNALLKILEEPPNNVCFIMFAKSPNHVLTTIKSRLVKEDRRQKIPLKPLDLDLSRLDLKDIYAFLKELDKENFDSRENQREKIESLLESVNRHNIKLSEQELQAFDLAIKANSSYYKLSYNLLPLLLSLLYKKKQQ</sequence>
<evidence type="ECO:0000313" key="3">
    <source>
        <dbReference type="Proteomes" id="UP000005010"/>
    </source>
</evidence>
<name>I0ELI8_HELC0</name>
<evidence type="ECO:0000256" key="1">
    <source>
        <dbReference type="SAM" id="Coils"/>
    </source>
</evidence>
<dbReference type="RefSeq" id="WP_014660679.1">
    <property type="nucleotide sequence ID" value="NC_017737.1"/>
</dbReference>
<dbReference type="Gene3D" id="3.40.50.300">
    <property type="entry name" value="P-loop containing nucleotide triphosphate hydrolases"/>
    <property type="match status" value="1"/>
</dbReference>
<keyword evidence="3" id="KW-1185">Reference proteome</keyword>
<dbReference type="eggNOG" id="COG0470">
    <property type="taxonomic scope" value="Bacteria"/>
</dbReference>
<dbReference type="EMBL" id="CP003479">
    <property type="protein sequence ID" value="AFI03807.1"/>
    <property type="molecule type" value="Genomic_DNA"/>
</dbReference>
<dbReference type="STRING" id="182217.HCW_02630"/>
<reference evidence="3" key="1">
    <citation type="submission" date="2012-04" db="EMBL/GenBank/DDBJ databases">
        <title>Complete genome sequence of Helicobacter cetorum strain MIT 00-7128.</title>
        <authorList>
            <person name="Kersulyte D."/>
            <person name="Berg D.E."/>
        </authorList>
    </citation>
    <scope>NUCLEOTIDE SEQUENCE [LARGE SCALE GENOMIC DNA]</scope>
    <source>
        <strain evidence="3">MIT 00-7128</strain>
    </source>
</reference>
<protein>
    <submittedName>
        <fullName evidence="2">DNA polymerase III subunit delta</fullName>
        <ecNumber evidence="2">2.7.7.7</ecNumber>
    </submittedName>
</protein>
<keyword evidence="2" id="KW-0808">Transferase</keyword>
<dbReference type="HOGENOM" id="CLU_114054_0_0_7"/>
<proteinExistence type="predicted"/>
<dbReference type="InterPro" id="IPR027417">
    <property type="entry name" value="P-loop_NTPase"/>
</dbReference>
<evidence type="ECO:0000313" key="2">
    <source>
        <dbReference type="EMBL" id="AFI03807.1"/>
    </source>
</evidence>
<dbReference type="AlphaFoldDB" id="I0ELI8"/>
<gene>
    <name evidence="2" type="ordered locus">HCW_02630</name>
</gene>
<organism evidence="2 3">
    <name type="scientific">Helicobacter cetorum (strain ATCC BAA-429 / MIT 00-7128)</name>
    <dbReference type="NCBI Taxonomy" id="182217"/>
    <lineage>
        <taxon>Bacteria</taxon>
        <taxon>Pseudomonadati</taxon>
        <taxon>Campylobacterota</taxon>
        <taxon>Epsilonproteobacteria</taxon>
        <taxon>Campylobacterales</taxon>
        <taxon>Helicobacteraceae</taxon>
        <taxon>Helicobacter</taxon>
    </lineage>
</organism>
<dbReference type="Proteomes" id="UP000005010">
    <property type="component" value="Chromosome"/>
</dbReference>
<dbReference type="EC" id="2.7.7.7" evidence="2"/>
<dbReference type="Pfam" id="PF13177">
    <property type="entry name" value="DNA_pol3_delta2"/>
    <property type="match status" value="1"/>
</dbReference>